<dbReference type="InterPro" id="IPR036047">
    <property type="entry name" value="F-box-like_dom_sf"/>
</dbReference>
<dbReference type="Gene3D" id="3.80.10.10">
    <property type="entry name" value="Ribonuclease Inhibitor"/>
    <property type="match status" value="1"/>
</dbReference>
<dbReference type="EMBL" id="CP031034">
    <property type="protein sequence ID" value="QDZ18196.1"/>
    <property type="molecule type" value="Genomic_DNA"/>
</dbReference>
<dbReference type="AlphaFoldDB" id="A0A5B8MCI2"/>
<gene>
    <name evidence="2" type="ORF">A3770_01p07140</name>
</gene>
<dbReference type="SUPFAM" id="SSF140860">
    <property type="entry name" value="Pseudo ankyrin repeat-like"/>
    <property type="match status" value="1"/>
</dbReference>
<evidence type="ECO:0000256" key="1">
    <source>
        <dbReference type="ARBA" id="ARBA00004430"/>
    </source>
</evidence>
<reference evidence="2 3" key="1">
    <citation type="submission" date="2018-07" db="EMBL/GenBank/DDBJ databases">
        <title>The complete nuclear genome of the prasinophyte Chloropicon primus (CCMP1205).</title>
        <authorList>
            <person name="Pombert J.-F."/>
            <person name="Otis C."/>
            <person name="Turmel M."/>
            <person name="Lemieux C."/>
        </authorList>
    </citation>
    <scope>NUCLEOTIDE SEQUENCE [LARGE SCALE GENOMIC DNA]</scope>
    <source>
        <strain evidence="2 3">CCMP1205</strain>
    </source>
</reference>
<proteinExistence type="predicted"/>
<dbReference type="GO" id="GO:0005930">
    <property type="term" value="C:axoneme"/>
    <property type="evidence" value="ECO:0007669"/>
    <property type="project" value="UniProtKB-SubCell"/>
</dbReference>
<keyword evidence="3" id="KW-1185">Reference proteome</keyword>
<name>A0A5B8MCI2_9CHLO</name>
<dbReference type="Proteomes" id="UP000316726">
    <property type="component" value="Chromosome 1"/>
</dbReference>
<dbReference type="InterPro" id="IPR052050">
    <property type="entry name" value="SecEffector_AnkRepeat"/>
</dbReference>
<dbReference type="CDD" id="cd09917">
    <property type="entry name" value="F-box_SF"/>
    <property type="match status" value="1"/>
</dbReference>
<comment type="subcellular location">
    <subcellularLocation>
        <location evidence="1">Cytoplasm</location>
        <location evidence="1">Cytoskeleton</location>
        <location evidence="1">Cilium axoneme</location>
    </subcellularLocation>
</comment>
<dbReference type="PANTHER" id="PTHR46586:SF3">
    <property type="entry name" value="ANKYRIN REPEAT-CONTAINING PROTEIN"/>
    <property type="match status" value="1"/>
</dbReference>
<evidence type="ECO:0000313" key="2">
    <source>
        <dbReference type="EMBL" id="QDZ18196.1"/>
    </source>
</evidence>
<dbReference type="PANTHER" id="PTHR46586">
    <property type="entry name" value="ANKYRIN REPEAT-CONTAINING PROTEIN"/>
    <property type="match status" value="1"/>
</dbReference>
<organism evidence="2 3">
    <name type="scientific">Chloropicon primus</name>
    <dbReference type="NCBI Taxonomy" id="1764295"/>
    <lineage>
        <taxon>Eukaryota</taxon>
        <taxon>Viridiplantae</taxon>
        <taxon>Chlorophyta</taxon>
        <taxon>Chloropicophyceae</taxon>
        <taxon>Chloropicales</taxon>
        <taxon>Chloropicaceae</taxon>
        <taxon>Chloropicon</taxon>
    </lineage>
</organism>
<dbReference type="OrthoDB" id="548461at2759"/>
<accession>A0A5B8MCI2</accession>
<dbReference type="InterPro" id="IPR032675">
    <property type="entry name" value="LRR_dom_sf"/>
</dbReference>
<sequence>MVRTREARRREEVRVNWTSLPHEVFAKVLEKVSEGYDVFAFAMTCKRFLEVVKRDGRINLVTDLQREKLQKNAPTYSPEWYRWALQSIDEREGKAVGSLLARVAAFQGSRAALTLLRRERVAWDERTASFAAFAGRLELLQWLRSEGCPWNDRVCNAAAFGGHLEVLKWARKEGCPWNKFTSVHAMSGGHADVIDWARANDCPGMSVLDQNDPLEFASSS</sequence>
<evidence type="ECO:0000313" key="3">
    <source>
        <dbReference type="Proteomes" id="UP000316726"/>
    </source>
</evidence>
<protein>
    <submittedName>
        <fullName evidence="2">Uncharacterized protein</fullName>
    </submittedName>
</protein>
<dbReference type="SUPFAM" id="SSF81383">
    <property type="entry name" value="F-box domain"/>
    <property type="match status" value="1"/>
</dbReference>